<evidence type="ECO:0000313" key="2">
    <source>
        <dbReference type="Proteomes" id="UP000028933"/>
    </source>
</evidence>
<proteinExistence type="predicted"/>
<name>A0A077EBH4_9FLAO</name>
<dbReference type="EMBL" id="CP007547">
    <property type="protein sequence ID" value="AIL44802.1"/>
    <property type="molecule type" value="Genomic_DNA"/>
</dbReference>
<dbReference type="eggNOG" id="ENOG502ZZRC">
    <property type="taxonomic scope" value="Bacteria"/>
</dbReference>
<dbReference type="AlphaFoldDB" id="A0A077EBH4"/>
<dbReference type="HOGENOM" id="CLU_3215627_0_0_10"/>
<reference evidence="1" key="1">
    <citation type="journal article" date="2013" name="Lancet">
        <title>First case of E anophelis outbreak in an intensive-care unit.</title>
        <authorList>
            <person name="Teo J."/>
            <person name="Tan S.Y."/>
            <person name="Tay M."/>
            <person name="Ding Y."/>
            <person name="Kjelleberg S."/>
            <person name="Givskov M."/>
            <person name="Lin R.T."/>
            <person name="Yang L."/>
        </authorList>
    </citation>
    <scope>NUCLEOTIDE SEQUENCE [LARGE SCALE GENOMIC DNA]</scope>
    <source>
        <strain evidence="1">NUHP1</strain>
    </source>
</reference>
<sequence length="44" mass="5332">METDNEIEKHVKNVDGKYWLFYFIVGSYFPIQKVDNILFISVYK</sequence>
<protein>
    <submittedName>
        <fullName evidence="1">Uncharacterized protein</fullName>
    </submittedName>
</protein>
<gene>
    <name evidence="1" type="ORF">BD94_1027</name>
</gene>
<dbReference type="KEGG" id="eao:BD94_1027"/>
<dbReference type="Proteomes" id="UP000028933">
    <property type="component" value="Chromosome"/>
</dbReference>
<organism evidence="1 2">
    <name type="scientific">Elizabethkingia anophelis NUHP1</name>
    <dbReference type="NCBI Taxonomy" id="1338011"/>
    <lineage>
        <taxon>Bacteria</taxon>
        <taxon>Pseudomonadati</taxon>
        <taxon>Bacteroidota</taxon>
        <taxon>Flavobacteriia</taxon>
        <taxon>Flavobacteriales</taxon>
        <taxon>Weeksellaceae</taxon>
        <taxon>Elizabethkingia</taxon>
    </lineage>
</organism>
<reference evidence="1" key="2">
    <citation type="journal article" date="2015" name="Genome Biol. Evol.">
        <title>Complete Genome Sequence and Transcriptomic Analysis of the Novel Pathogen Elizabethkingia anophelis in Response to Oxidative Stress.</title>
        <authorList>
            <person name="Li Y."/>
            <person name="Liu Y."/>
            <person name="Chew S.C."/>
            <person name="Tay M."/>
            <person name="Salido M.M."/>
            <person name="Teo J."/>
            <person name="Lauro F.M."/>
            <person name="Givskov M."/>
            <person name="Yang L."/>
        </authorList>
    </citation>
    <scope>NUCLEOTIDE SEQUENCE</scope>
    <source>
        <strain evidence="1">NUHP1</strain>
    </source>
</reference>
<evidence type="ECO:0000313" key="1">
    <source>
        <dbReference type="EMBL" id="AIL44802.1"/>
    </source>
</evidence>
<accession>A0A077EBH4</accession>